<comment type="caution">
    <text evidence="5">The sequence shown here is derived from an EMBL/GenBank/DDBJ whole genome shotgun (WGS) entry which is preliminary data.</text>
</comment>
<dbReference type="InterPro" id="IPR018062">
    <property type="entry name" value="HTH_AraC-typ_CS"/>
</dbReference>
<dbReference type="EMBL" id="JAHRWL010000002">
    <property type="protein sequence ID" value="MBV2360839.1"/>
    <property type="molecule type" value="Genomic_DNA"/>
</dbReference>
<evidence type="ECO:0000256" key="2">
    <source>
        <dbReference type="ARBA" id="ARBA00023125"/>
    </source>
</evidence>
<gene>
    <name evidence="5" type="ORF">KUH32_13815</name>
</gene>
<dbReference type="PROSITE" id="PS00041">
    <property type="entry name" value="HTH_ARAC_FAMILY_1"/>
    <property type="match status" value="1"/>
</dbReference>
<keyword evidence="3" id="KW-0804">Transcription</keyword>
<name>A0ABS6N9Z1_9RHOB</name>
<reference evidence="5" key="1">
    <citation type="submission" date="2021-06" db="EMBL/GenBank/DDBJ databases">
        <title>Thalassococcus sp. CAU 1522 isolated from sea sand, Republic of Korea.</title>
        <authorList>
            <person name="Kim W."/>
        </authorList>
    </citation>
    <scope>NUCLEOTIDE SEQUENCE</scope>
    <source>
        <strain evidence="5">CAU 1522</strain>
    </source>
</reference>
<dbReference type="PROSITE" id="PS01124">
    <property type="entry name" value="HTH_ARAC_FAMILY_2"/>
    <property type="match status" value="1"/>
</dbReference>
<evidence type="ECO:0000259" key="4">
    <source>
        <dbReference type="PROSITE" id="PS01124"/>
    </source>
</evidence>
<dbReference type="PANTHER" id="PTHR43280:SF32">
    <property type="entry name" value="TRANSCRIPTIONAL REGULATORY PROTEIN"/>
    <property type="match status" value="1"/>
</dbReference>
<dbReference type="SMART" id="SM00342">
    <property type="entry name" value="HTH_ARAC"/>
    <property type="match status" value="1"/>
</dbReference>
<dbReference type="PANTHER" id="PTHR43280">
    <property type="entry name" value="ARAC-FAMILY TRANSCRIPTIONAL REGULATOR"/>
    <property type="match status" value="1"/>
</dbReference>
<keyword evidence="6" id="KW-1185">Reference proteome</keyword>
<keyword evidence="2" id="KW-0238">DNA-binding</keyword>
<evidence type="ECO:0000313" key="6">
    <source>
        <dbReference type="Proteomes" id="UP001166293"/>
    </source>
</evidence>
<keyword evidence="1" id="KW-0805">Transcription regulation</keyword>
<proteinExistence type="predicted"/>
<dbReference type="InterPro" id="IPR018060">
    <property type="entry name" value="HTH_AraC"/>
</dbReference>
<protein>
    <submittedName>
        <fullName evidence="5">Helix-turn-helix transcriptional regulator</fullName>
    </submittedName>
</protein>
<evidence type="ECO:0000313" key="5">
    <source>
        <dbReference type="EMBL" id="MBV2360839.1"/>
    </source>
</evidence>
<evidence type="ECO:0000256" key="3">
    <source>
        <dbReference type="ARBA" id="ARBA00023163"/>
    </source>
</evidence>
<feature type="domain" description="HTH araC/xylS-type" evidence="4">
    <location>
        <begin position="148"/>
        <end position="246"/>
    </location>
</feature>
<accession>A0ABS6N9Z1</accession>
<dbReference type="Proteomes" id="UP001166293">
    <property type="component" value="Unassembled WGS sequence"/>
</dbReference>
<sequence length="255" mass="27978">MQPAPWRFTLAHDRPTNLLIWFTRGQGRVMVNGLRRGVSAHAALYLPAGTLFALDPGPQAQALMVESPAGLTGRLPREPLLLRVRDGLAQAELTGTIDAMTRELAQNRPLMADALEAHIRLIAVWLHRQVAAGALDAPKPDAAQRLARRFARLVVQDFRTPRVMADYAAALDVTPTHLTRVLRRASGRTAADLLTDRKLHEARRLLALPAPPVKDVAAMLGFQSAAYFTRFIRNHTAHSPSALRKRAQTGPAKAT</sequence>
<evidence type="ECO:0000256" key="1">
    <source>
        <dbReference type="ARBA" id="ARBA00023015"/>
    </source>
</evidence>
<dbReference type="Pfam" id="PF12833">
    <property type="entry name" value="HTH_18"/>
    <property type="match status" value="1"/>
</dbReference>
<organism evidence="5 6">
    <name type="scientific">Thalassococcus arenae</name>
    <dbReference type="NCBI Taxonomy" id="2851652"/>
    <lineage>
        <taxon>Bacteria</taxon>
        <taxon>Pseudomonadati</taxon>
        <taxon>Pseudomonadota</taxon>
        <taxon>Alphaproteobacteria</taxon>
        <taxon>Rhodobacterales</taxon>
        <taxon>Roseobacteraceae</taxon>
        <taxon>Thalassococcus</taxon>
    </lineage>
</organism>